<dbReference type="Proteomes" id="UP000499080">
    <property type="component" value="Unassembled WGS sequence"/>
</dbReference>
<dbReference type="AlphaFoldDB" id="A0A4Y2CI88"/>
<evidence type="ECO:0000313" key="2">
    <source>
        <dbReference type="Proteomes" id="UP000499080"/>
    </source>
</evidence>
<evidence type="ECO:0000313" key="1">
    <source>
        <dbReference type="EMBL" id="GBM03035.1"/>
    </source>
</evidence>
<reference evidence="1 2" key="1">
    <citation type="journal article" date="2019" name="Sci. Rep.">
        <title>Orb-weaving spider Araneus ventricosus genome elucidates the spidroin gene catalogue.</title>
        <authorList>
            <person name="Kono N."/>
            <person name="Nakamura H."/>
            <person name="Ohtoshi R."/>
            <person name="Moran D.A.P."/>
            <person name="Shinohara A."/>
            <person name="Yoshida Y."/>
            <person name="Fujiwara M."/>
            <person name="Mori M."/>
            <person name="Tomita M."/>
            <person name="Arakawa K."/>
        </authorList>
    </citation>
    <scope>NUCLEOTIDE SEQUENCE [LARGE SCALE GENOMIC DNA]</scope>
</reference>
<organism evidence="1 2">
    <name type="scientific">Araneus ventricosus</name>
    <name type="common">Orbweaver spider</name>
    <name type="synonym">Epeira ventricosa</name>
    <dbReference type="NCBI Taxonomy" id="182803"/>
    <lineage>
        <taxon>Eukaryota</taxon>
        <taxon>Metazoa</taxon>
        <taxon>Ecdysozoa</taxon>
        <taxon>Arthropoda</taxon>
        <taxon>Chelicerata</taxon>
        <taxon>Arachnida</taxon>
        <taxon>Araneae</taxon>
        <taxon>Araneomorphae</taxon>
        <taxon>Entelegynae</taxon>
        <taxon>Araneoidea</taxon>
        <taxon>Araneidae</taxon>
        <taxon>Araneus</taxon>
    </lineage>
</organism>
<keyword evidence="2" id="KW-1185">Reference proteome</keyword>
<accession>A0A4Y2CI88</accession>
<comment type="caution">
    <text evidence="1">The sequence shown here is derived from an EMBL/GenBank/DDBJ whole genome shotgun (WGS) entry which is preliminary data.</text>
</comment>
<name>A0A4Y2CI88_ARAVE</name>
<sequence>MCGYRDIDSRGERVLEFLLENNLFIENSPDAPPTFERGIFKGWLYNQYPRHNYINPLLEGIRNSQTQDNINKTMNNIQNKIINACKSTYKIKKQEVVSPPSWYTSKLEIGKNRLKALRRRRAQRTPQYQRRHRFLNLKKDQALYMRHFKQVKNSGWRTFCTNVSNALVNNTKPLFEKPFLPSIS</sequence>
<gene>
    <name evidence="1" type="ORF">AVEN_14547_1</name>
</gene>
<proteinExistence type="predicted"/>
<protein>
    <submittedName>
        <fullName evidence="1">Uncharacterized protein</fullName>
    </submittedName>
</protein>
<dbReference type="EMBL" id="BGPR01000186">
    <property type="protein sequence ID" value="GBM03035.1"/>
    <property type="molecule type" value="Genomic_DNA"/>
</dbReference>